<keyword evidence="7 9" id="KW-0862">Zinc</keyword>
<dbReference type="HAMAP" id="MF_00219">
    <property type="entry name" value="PyrC_classII"/>
    <property type="match status" value="1"/>
</dbReference>
<comment type="catalytic activity">
    <reaction evidence="9 10">
        <text>(S)-dihydroorotate + H2O = N-carbamoyl-L-aspartate + H(+)</text>
        <dbReference type="Rhea" id="RHEA:24296"/>
        <dbReference type="ChEBI" id="CHEBI:15377"/>
        <dbReference type="ChEBI" id="CHEBI:15378"/>
        <dbReference type="ChEBI" id="CHEBI:30864"/>
        <dbReference type="ChEBI" id="CHEBI:32814"/>
        <dbReference type="EC" id="3.5.2.3"/>
    </reaction>
</comment>
<dbReference type="CDD" id="cd01294">
    <property type="entry name" value="DHOase"/>
    <property type="match status" value="1"/>
</dbReference>
<dbReference type="NCBIfam" id="TIGR00856">
    <property type="entry name" value="pyrC_dimer"/>
    <property type="match status" value="1"/>
</dbReference>
<evidence type="ECO:0000256" key="6">
    <source>
        <dbReference type="ARBA" id="ARBA00022801"/>
    </source>
</evidence>
<comment type="similarity">
    <text evidence="3 9 10">Belongs to the metallo-dependent hydrolases superfamily. DHOase family. Class II DHOase subfamily.</text>
</comment>
<feature type="binding site" evidence="9">
    <location>
        <position position="268"/>
    </location>
    <ligand>
        <name>substrate</name>
    </ligand>
</feature>
<evidence type="ECO:0000256" key="5">
    <source>
        <dbReference type="ARBA" id="ARBA00022723"/>
    </source>
</evidence>
<dbReference type="PROSITE" id="PS00483">
    <property type="entry name" value="DIHYDROOROTASE_2"/>
    <property type="match status" value="1"/>
</dbReference>
<dbReference type="GO" id="GO:0008270">
    <property type="term" value="F:zinc ion binding"/>
    <property type="evidence" value="ECO:0007669"/>
    <property type="project" value="UniProtKB-UniRule"/>
</dbReference>
<keyword evidence="13" id="KW-1185">Reference proteome</keyword>
<feature type="binding site" evidence="9">
    <location>
        <position position="223"/>
    </location>
    <ligand>
        <name>Zn(2+)</name>
        <dbReference type="ChEBI" id="CHEBI:29105"/>
        <label>2</label>
    </ligand>
</feature>
<evidence type="ECO:0000256" key="9">
    <source>
        <dbReference type="HAMAP-Rule" id="MF_00219"/>
    </source>
</evidence>
<dbReference type="PANTHER" id="PTHR43137:SF1">
    <property type="entry name" value="DIHYDROOROTASE"/>
    <property type="match status" value="1"/>
</dbReference>
<evidence type="ECO:0000256" key="10">
    <source>
        <dbReference type="RuleBase" id="RU003440"/>
    </source>
</evidence>
<feature type="binding site" evidence="9">
    <location>
        <position position="90"/>
    </location>
    <ligand>
        <name>substrate</name>
    </ligand>
</feature>
<evidence type="ECO:0000256" key="4">
    <source>
        <dbReference type="ARBA" id="ARBA00012860"/>
    </source>
</evidence>
<dbReference type="PROSITE" id="PS00482">
    <property type="entry name" value="DIHYDROOROTASE_1"/>
    <property type="match status" value="1"/>
</dbReference>
<comment type="cofactor">
    <cofactor evidence="9 10">
        <name>Zn(2+)</name>
        <dbReference type="ChEBI" id="CHEBI:29105"/>
    </cofactor>
    <text evidence="9 10">Binds 2 Zn(2+) ions per subunit.</text>
</comment>
<keyword evidence="8 9" id="KW-0665">Pyrimidine biosynthesis</keyword>
<reference evidence="12 13" key="1">
    <citation type="submission" date="2018-03" db="EMBL/GenBank/DDBJ databases">
        <title>Genomic Encyclopedia of Archaeal and Bacterial Type Strains, Phase II (KMG-II): from individual species to whole genera.</title>
        <authorList>
            <person name="Goeker M."/>
        </authorList>
    </citation>
    <scope>NUCLEOTIDE SEQUENCE [LARGE SCALE GENOMIC DNA]</scope>
    <source>
        <strain evidence="12 13">DSM 29328</strain>
    </source>
</reference>
<dbReference type="UniPathway" id="UPA00070">
    <property type="reaction ID" value="UER00117"/>
</dbReference>
<dbReference type="GO" id="GO:0006207">
    <property type="term" value="P:'de novo' pyrimidine nucleobase biosynthetic process"/>
    <property type="evidence" value="ECO:0007669"/>
    <property type="project" value="TreeGrafter"/>
</dbReference>
<dbReference type="PIRSF" id="PIRSF001237">
    <property type="entry name" value="DHOdimr"/>
    <property type="match status" value="1"/>
</dbReference>
<dbReference type="EC" id="3.5.2.3" evidence="4 9"/>
<dbReference type="InterPro" id="IPR002195">
    <property type="entry name" value="Dihydroorotase_CS"/>
</dbReference>
<evidence type="ECO:0000259" key="11">
    <source>
        <dbReference type="Pfam" id="PF01979"/>
    </source>
</evidence>
<feature type="binding site" evidence="9">
    <location>
        <position position="185"/>
    </location>
    <ligand>
        <name>Zn(2+)</name>
        <dbReference type="ChEBI" id="CHEBI:29105"/>
        <label>2</label>
    </ligand>
</feature>
<dbReference type="PANTHER" id="PTHR43137">
    <property type="entry name" value="DIHYDROOROTASE"/>
    <property type="match status" value="1"/>
</dbReference>
<comment type="caution">
    <text evidence="12">The sequence shown here is derived from an EMBL/GenBank/DDBJ whole genome shotgun (WGS) entry which is preliminary data.</text>
</comment>
<dbReference type="SUPFAM" id="SSF51556">
    <property type="entry name" value="Metallo-dependent hydrolases"/>
    <property type="match status" value="1"/>
</dbReference>
<dbReference type="InterPro" id="IPR006680">
    <property type="entry name" value="Amidohydro-rel"/>
</dbReference>
<proteinExistence type="inferred from homology"/>
<feature type="binding site" evidence="9">
    <location>
        <position position="300"/>
    </location>
    <ligand>
        <name>substrate</name>
    </ligand>
</feature>
<gene>
    <name evidence="9" type="primary">pyrC</name>
    <name evidence="12" type="ORF">CLV78_102396</name>
</gene>
<sequence length="395" mass="42725">MLQRGMGVFRRCGAHYPAHCLKFGRLISDRIAKAALALVGWLGYSGTAMTQTLTLRRPDDWHLHLRDGAMLEAVLPETARDFARAIIMPNLVPPVVTSADATSYRERILAALPEGMDFTPLMTLYLTEATDPADVIAAHASGLISAVKLYPAGATTNSASGVRDFDKVRGVLEAMAEAGVPLCVHGEVTRAEIDIFDREAVFIEEVLDPIRRRTPGLRVVMEHITTADACAYVKESDGSLAATITTHHLMINRNHLLVGGIKPHYYCLPVAKRESHREALAALATSGFRYVFLGTDSAPHTKDTKECACGCAGVFSASVTMPCLAQVFEEAGALDRLEGFTSLNGPAFYRMPVNEDTITLTKGAALEIPAPLPTGDGPVVVFDPGRPVHWHVQRA</sequence>
<evidence type="ECO:0000313" key="13">
    <source>
        <dbReference type="Proteomes" id="UP000239480"/>
    </source>
</evidence>
<feature type="binding site" description="via carbamate group" evidence="9">
    <location>
        <position position="148"/>
    </location>
    <ligand>
        <name>Zn(2+)</name>
        <dbReference type="ChEBI" id="CHEBI:29105"/>
        <label>1</label>
    </ligand>
</feature>
<feature type="binding site" evidence="9">
    <location>
        <position position="62"/>
    </location>
    <ligand>
        <name>Zn(2+)</name>
        <dbReference type="ChEBI" id="CHEBI:29105"/>
        <label>1</label>
    </ligand>
</feature>
<feature type="binding site" evidence="9">
    <location>
        <begin position="64"/>
        <end position="66"/>
    </location>
    <ligand>
        <name>substrate</name>
    </ligand>
</feature>
<feature type="binding site" evidence="9">
    <location>
        <position position="185"/>
    </location>
    <ligand>
        <name>substrate</name>
    </ligand>
</feature>
<feature type="binding site" evidence="9">
    <location>
        <position position="296"/>
    </location>
    <ligand>
        <name>Zn(2+)</name>
        <dbReference type="ChEBI" id="CHEBI:29105"/>
        <label>1</label>
    </ligand>
</feature>
<feature type="binding site" evidence="9">
    <location>
        <position position="312"/>
    </location>
    <ligand>
        <name>substrate</name>
    </ligand>
</feature>
<comment type="subunit">
    <text evidence="9">Homodimer.</text>
</comment>
<dbReference type="AlphaFoldDB" id="A0A2T0RVJ0"/>
<evidence type="ECO:0000256" key="3">
    <source>
        <dbReference type="ARBA" id="ARBA00005631"/>
    </source>
</evidence>
<feature type="binding site" evidence="9">
    <location>
        <position position="64"/>
    </location>
    <ligand>
        <name>Zn(2+)</name>
        <dbReference type="ChEBI" id="CHEBI:29105"/>
        <label>1</label>
    </ligand>
</feature>
<dbReference type="GO" id="GO:0044205">
    <property type="term" value="P:'de novo' UMP biosynthetic process"/>
    <property type="evidence" value="ECO:0007669"/>
    <property type="project" value="UniProtKB-UniRule"/>
</dbReference>
<dbReference type="Pfam" id="PF01979">
    <property type="entry name" value="Amidohydro_1"/>
    <property type="match status" value="1"/>
</dbReference>
<comment type="pathway">
    <text evidence="2 9 10">Pyrimidine metabolism; UMP biosynthesis via de novo pathway; (S)-dihydroorotate from bicarbonate: step 3/3.</text>
</comment>
<evidence type="ECO:0000256" key="2">
    <source>
        <dbReference type="ARBA" id="ARBA00004880"/>
    </source>
</evidence>
<dbReference type="InterPro" id="IPR032466">
    <property type="entry name" value="Metal_Hydrolase"/>
</dbReference>
<dbReference type="GO" id="GO:0004151">
    <property type="term" value="F:dihydroorotase activity"/>
    <property type="evidence" value="ECO:0007669"/>
    <property type="project" value="UniProtKB-UniRule"/>
</dbReference>
<keyword evidence="5 9" id="KW-0479">Metal-binding</keyword>
<feature type="domain" description="Amidohydrolase-related" evidence="11">
    <location>
        <begin position="60"/>
        <end position="352"/>
    </location>
</feature>
<keyword evidence="6 9" id="KW-0378">Hydrolase</keyword>
<dbReference type="GO" id="GO:0005829">
    <property type="term" value="C:cytosol"/>
    <property type="evidence" value="ECO:0007669"/>
    <property type="project" value="TreeGrafter"/>
</dbReference>
<dbReference type="Gene3D" id="3.20.20.140">
    <property type="entry name" value="Metal-dependent hydrolases"/>
    <property type="match status" value="1"/>
</dbReference>
<feature type="binding site" description="via carbamate group" evidence="9">
    <location>
        <position position="148"/>
    </location>
    <ligand>
        <name>Zn(2+)</name>
        <dbReference type="ChEBI" id="CHEBI:29105"/>
        <label>2</label>
    </ligand>
</feature>
<accession>A0A2T0RVJ0</accession>
<dbReference type="InterPro" id="IPR004721">
    <property type="entry name" value="DHOdimr"/>
</dbReference>
<evidence type="ECO:0000256" key="1">
    <source>
        <dbReference type="ARBA" id="ARBA00002368"/>
    </source>
</evidence>
<comment type="function">
    <text evidence="1 9">Catalyzes the reversible cyclization of carbamoyl aspartate to dihydroorotate.</text>
</comment>
<evidence type="ECO:0000256" key="7">
    <source>
        <dbReference type="ARBA" id="ARBA00022833"/>
    </source>
</evidence>
<feature type="active site" evidence="9">
    <location>
        <position position="296"/>
    </location>
</feature>
<organism evidence="12 13">
    <name type="scientific">Aliiruegeria haliotis</name>
    <dbReference type="NCBI Taxonomy" id="1280846"/>
    <lineage>
        <taxon>Bacteria</taxon>
        <taxon>Pseudomonadati</taxon>
        <taxon>Pseudomonadota</taxon>
        <taxon>Alphaproteobacteria</taxon>
        <taxon>Rhodobacterales</taxon>
        <taxon>Roseobacteraceae</taxon>
        <taxon>Aliiruegeria</taxon>
    </lineage>
</organism>
<evidence type="ECO:0000313" key="12">
    <source>
        <dbReference type="EMBL" id="PRY25219.1"/>
    </source>
</evidence>
<dbReference type="Proteomes" id="UP000239480">
    <property type="component" value="Unassembled WGS sequence"/>
</dbReference>
<feature type="modified residue" description="N6-carboxylysine" evidence="9">
    <location>
        <position position="148"/>
    </location>
</feature>
<name>A0A2T0RVJ0_9RHOB</name>
<protein>
    <recommendedName>
        <fullName evidence="4 9">Dihydroorotase</fullName>
        <shortName evidence="9">DHOase</shortName>
        <ecNumber evidence="4 9">3.5.2.3</ecNumber>
    </recommendedName>
</protein>
<evidence type="ECO:0000256" key="8">
    <source>
        <dbReference type="ARBA" id="ARBA00022975"/>
    </source>
</evidence>
<dbReference type="EMBL" id="PVTD01000002">
    <property type="protein sequence ID" value="PRY25219.1"/>
    <property type="molecule type" value="Genomic_DNA"/>
</dbReference>